<proteinExistence type="predicted"/>
<dbReference type="PROSITE" id="PS50011">
    <property type="entry name" value="PROTEIN_KINASE_DOM"/>
    <property type="match status" value="1"/>
</dbReference>
<dbReference type="OrthoDB" id="4062651at2759"/>
<sequence>MCPKPKHLKHLISLFHENLHIGFQKHTIHGNLKSKNILLDRNYHPYISDFSPHLLLYATASQEMLEAAESYKALELIKVKDASKETDIYSLGVILLELISGIEPINENPTPEIKKLSIPQYSKKMLRDVLAEIIITNEMPFTTVDKACFYKFVHTLEPRFPMPRRR</sequence>
<dbReference type="InterPro" id="IPR011009">
    <property type="entry name" value="Kinase-like_dom_sf"/>
</dbReference>
<dbReference type="GO" id="GO:0005524">
    <property type="term" value="F:ATP binding"/>
    <property type="evidence" value="ECO:0007669"/>
    <property type="project" value="InterPro"/>
</dbReference>
<evidence type="ECO:0000259" key="1">
    <source>
        <dbReference type="PROSITE" id="PS50011"/>
    </source>
</evidence>
<dbReference type="Gene3D" id="1.10.510.10">
    <property type="entry name" value="Transferase(Phosphotransferase) domain 1"/>
    <property type="match status" value="1"/>
</dbReference>
<feature type="domain" description="Protein kinase" evidence="1">
    <location>
        <begin position="1"/>
        <end position="153"/>
    </location>
</feature>
<dbReference type="InterPro" id="IPR052451">
    <property type="entry name" value="Ser/Thr_kinase-like"/>
</dbReference>
<evidence type="ECO:0000313" key="3">
    <source>
        <dbReference type="RefSeq" id="XP_035546192.1"/>
    </source>
</evidence>
<reference evidence="3" key="1">
    <citation type="submission" date="2025-08" db="UniProtKB">
        <authorList>
            <consortium name="RefSeq"/>
        </authorList>
    </citation>
    <scope>IDENTIFICATION</scope>
    <source>
        <tissue evidence="3">Leaves</tissue>
    </source>
</reference>
<evidence type="ECO:0000313" key="2">
    <source>
        <dbReference type="Proteomes" id="UP000235220"/>
    </source>
</evidence>
<dbReference type="PANTHER" id="PTHR48008:SF13">
    <property type="entry name" value="PROTEIN KINASE SUPERFAMILY PROTEIN"/>
    <property type="match status" value="1"/>
</dbReference>
<dbReference type="RefSeq" id="XP_035546192.1">
    <property type="nucleotide sequence ID" value="XM_035690299.1"/>
</dbReference>
<protein>
    <submittedName>
        <fullName evidence="3">Probable leucine-rich repeat receptor-like protein kinase IMK3</fullName>
    </submittedName>
</protein>
<dbReference type="Pfam" id="PF00069">
    <property type="entry name" value="Pkinase"/>
    <property type="match status" value="1"/>
</dbReference>
<organism evidence="2 3">
    <name type="scientific">Juglans regia</name>
    <name type="common">English walnut</name>
    <dbReference type="NCBI Taxonomy" id="51240"/>
    <lineage>
        <taxon>Eukaryota</taxon>
        <taxon>Viridiplantae</taxon>
        <taxon>Streptophyta</taxon>
        <taxon>Embryophyta</taxon>
        <taxon>Tracheophyta</taxon>
        <taxon>Spermatophyta</taxon>
        <taxon>Magnoliopsida</taxon>
        <taxon>eudicotyledons</taxon>
        <taxon>Gunneridae</taxon>
        <taxon>Pentapetalae</taxon>
        <taxon>rosids</taxon>
        <taxon>fabids</taxon>
        <taxon>Fagales</taxon>
        <taxon>Juglandaceae</taxon>
        <taxon>Juglans</taxon>
    </lineage>
</organism>
<dbReference type="SUPFAM" id="SSF56112">
    <property type="entry name" value="Protein kinase-like (PK-like)"/>
    <property type="match status" value="1"/>
</dbReference>
<dbReference type="AlphaFoldDB" id="A0A6P9EUB8"/>
<dbReference type="GO" id="GO:0004672">
    <property type="term" value="F:protein kinase activity"/>
    <property type="evidence" value="ECO:0007669"/>
    <property type="project" value="InterPro"/>
</dbReference>
<dbReference type="PANTHER" id="PTHR48008">
    <property type="entry name" value="LEUCINE-RICH REPEAT RECEPTOR-LIKE PROTEIN KINASE IMK3-RELATED"/>
    <property type="match status" value="1"/>
</dbReference>
<dbReference type="InParanoid" id="A0A6P9EUB8"/>
<dbReference type="InterPro" id="IPR000719">
    <property type="entry name" value="Prot_kinase_dom"/>
</dbReference>
<keyword evidence="2" id="KW-1185">Reference proteome</keyword>
<accession>A0A6P9EUB8</accession>
<name>A0A6P9EUB8_JUGRE</name>
<dbReference type="GeneID" id="118348490"/>
<dbReference type="KEGG" id="jre:118348490"/>
<gene>
    <name evidence="3" type="primary">LOC118348490</name>
</gene>
<dbReference type="Proteomes" id="UP000235220">
    <property type="component" value="Chromosome 1"/>
</dbReference>